<evidence type="ECO:0000256" key="2">
    <source>
        <dbReference type="ARBA" id="ARBA00010604"/>
    </source>
</evidence>
<dbReference type="NCBIfam" id="TIGR00869">
    <property type="entry name" value="sec62"/>
    <property type="match status" value="1"/>
</dbReference>
<comment type="similarity">
    <text evidence="2">Belongs to the SEC62 family.</text>
</comment>
<keyword evidence="9" id="KW-0811">Translocation</keyword>
<accession>A0A1V6SIL9</accession>
<dbReference type="Proteomes" id="UP000191342">
    <property type="component" value="Unassembled WGS sequence"/>
</dbReference>
<evidence type="ECO:0000313" key="13">
    <source>
        <dbReference type="EMBL" id="OQE13796.1"/>
    </source>
</evidence>
<dbReference type="InterPro" id="IPR011553">
    <property type="entry name" value="Sec62_asco"/>
</dbReference>
<dbReference type="GO" id="GO:0031204">
    <property type="term" value="P:post-translational protein targeting to membrane, translocation"/>
    <property type="evidence" value="ECO:0007669"/>
    <property type="project" value="TreeGrafter"/>
</dbReference>
<gene>
    <name evidence="13" type="ORF">PENFLA_c043G04261</name>
</gene>
<dbReference type="AlphaFoldDB" id="A0A1V6SIL9"/>
<evidence type="ECO:0000256" key="9">
    <source>
        <dbReference type="ARBA" id="ARBA00023010"/>
    </source>
</evidence>
<dbReference type="EMBL" id="MLQL01000043">
    <property type="protein sequence ID" value="OQE13796.1"/>
    <property type="molecule type" value="Genomic_DNA"/>
</dbReference>
<evidence type="ECO:0000256" key="8">
    <source>
        <dbReference type="ARBA" id="ARBA00022989"/>
    </source>
</evidence>
<protein>
    <recommendedName>
        <fullName evidence="3">Translocation protein SEC62</fullName>
    </recommendedName>
</protein>
<dbReference type="InterPro" id="IPR004728">
    <property type="entry name" value="Sec62"/>
</dbReference>
<evidence type="ECO:0000256" key="10">
    <source>
        <dbReference type="ARBA" id="ARBA00023136"/>
    </source>
</evidence>
<keyword evidence="5 12" id="KW-0812">Transmembrane</keyword>
<proteinExistence type="inferred from homology"/>
<feature type="compositionally biased region" description="Low complexity" evidence="11">
    <location>
        <begin position="405"/>
        <end position="444"/>
    </location>
</feature>
<dbReference type="PANTHER" id="PTHR12443">
    <property type="entry name" value="TRANSLOCATION PROTEIN SEC62"/>
    <property type="match status" value="1"/>
</dbReference>
<keyword evidence="4" id="KW-0813">Transport</keyword>
<evidence type="ECO:0000256" key="3">
    <source>
        <dbReference type="ARBA" id="ARBA00021257"/>
    </source>
</evidence>
<feature type="region of interest" description="Disordered" evidence="11">
    <location>
        <begin position="130"/>
        <end position="178"/>
    </location>
</feature>
<reference evidence="14" key="1">
    <citation type="journal article" date="2017" name="Nat. Microbiol.">
        <title>Global analysis of biosynthetic gene clusters reveals vast potential of secondary metabolite production in Penicillium species.</title>
        <authorList>
            <person name="Nielsen J.C."/>
            <person name="Grijseels S."/>
            <person name="Prigent S."/>
            <person name="Ji B."/>
            <person name="Dainat J."/>
            <person name="Nielsen K.F."/>
            <person name="Frisvad J.C."/>
            <person name="Workman M."/>
            <person name="Nielsen J."/>
        </authorList>
    </citation>
    <scope>NUCLEOTIDE SEQUENCE [LARGE SCALE GENOMIC DNA]</scope>
    <source>
        <strain evidence="14">IBT 14082</strain>
    </source>
</reference>
<feature type="transmembrane region" description="Helical" evidence="12">
    <location>
        <begin position="306"/>
        <end position="327"/>
    </location>
</feature>
<evidence type="ECO:0000256" key="6">
    <source>
        <dbReference type="ARBA" id="ARBA00022824"/>
    </source>
</evidence>
<dbReference type="Pfam" id="PF03839">
    <property type="entry name" value="Sec62"/>
    <property type="match status" value="1"/>
</dbReference>
<feature type="region of interest" description="Disordered" evidence="11">
    <location>
        <begin position="396"/>
        <end position="457"/>
    </location>
</feature>
<keyword evidence="8 12" id="KW-1133">Transmembrane helix</keyword>
<name>A0A1V6SIL9_9EURO</name>
<feature type="transmembrane region" description="Helical" evidence="12">
    <location>
        <begin position="333"/>
        <end position="364"/>
    </location>
</feature>
<comment type="caution">
    <text evidence="13">The sequence shown here is derived from an EMBL/GenBank/DDBJ whole genome shotgun (WGS) entry which is preliminary data.</text>
</comment>
<keyword evidence="10 12" id="KW-0472">Membrane</keyword>
<dbReference type="GO" id="GO:0005789">
    <property type="term" value="C:endoplasmic reticulum membrane"/>
    <property type="evidence" value="ECO:0007669"/>
    <property type="project" value="UniProtKB-SubCell"/>
</dbReference>
<sequence>MFRDILTLNVSKGRRIKLGRGSRGGRTNQLSQSGHFSFFLFTTSSLPWTSFSLLPFISNFNFKMATPGQPSPEQMAAMQQQFAAEAAKRGMTPQQFAAQQREQLAADAAKLGLTTEQYVAQLRMRAMQAHQQQQKIQAEQQGQAAPDGQAPSPAPQQHQHTTTQQVPVNPNNPPDPKALAVANWLRSQNLKPRTCIMDGQRKDMFKVKRAIRAIESPAYAKAASKKNSLLPPVTDRASAENVFKLLPLSLLALRVSKVDPHEGHNHAKPKNRTKGLWTVKIEQHQETDPMMHYVWLYDGPQWKQKAMAAAVVAGIFAVVLFPLWPMFMRQGVWYLSVGMMGLLGLFFAMAIFRLILFCVTVFTVPPGLWLFPNLFEDVGFFDSFKPLWGWQETKKSKKSSKKSKASASAPAPVATSAPSAAPANAPSATTSSAEPTSTPSTVAARRGLSASVEEVEE</sequence>
<dbReference type="OrthoDB" id="200187at2759"/>
<evidence type="ECO:0000256" key="11">
    <source>
        <dbReference type="SAM" id="MobiDB-lite"/>
    </source>
</evidence>
<dbReference type="PANTHER" id="PTHR12443:SF9">
    <property type="entry name" value="TRANSLOCATION PROTEIN SEC62"/>
    <property type="match status" value="1"/>
</dbReference>
<organism evidence="13 14">
    <name type="scientific">Penicillium flavigenum</name>
    <dbReference type="NCBI Taxonomy" id="254877"/>
    <lineage>
        <taxon>Eukaryota</taxon>
        <taxon>Fungi</taxon>
        <taxon>Dikarya</taxon>
        <taxon>Ascomycota</taxon>
        <taxon>Pezizomycotina</taxon>
        <taxon>Eurotiomycetes</taxon>
        <taxon>Eurotiomycetidae</taxon>
        <taxon>Eurotiales</taxon>
        <taxon>Aspergillaceae</taxon>
        <taxon>Penicillium</taxon>
    </lineage>
</organism>
<dbReference type="STRING" id="254877.A0A1V6SIL9"/>
<evidence type="ECO:0000256" key="1">
    <source>
        <dbReference type="ARBA" id="ARBA00004477"/>
    </source>
</evidence>
<evidence type="ECO:0000313" key="14">
    <source>
        <dbReference type="Proteomes" id="UP000191342"/>
    </source>
</evidence>
<evidence type="ECO:0000256" key="4">
    <source>
        <dbReference type="ARBA" id="ARBA00022448"/>
    </source>
</evidence>
<evidence type="ECO:0000256" key="7">
    <source>
        <dbReference type="ARBA" id="ARBA00022927"/>
    </source>
</evidence>
<evidence type="ECO:0000256" key="12">
    <source>
        <dbReference type="SAM" id="Phobius"/>
    </source>
</evidence>
<keyword evidence="14" id="KW-1185">Reference proteome</keyword>
<feature type="compositionally biased region" description="Low complexity" evidence="11">
    <location>
        <begin position="130"/>
        <end position="169"/>
    </location>
</feature>
<keyword evidence="6" id="KW-0256">Endoplasmic reticulum</keyword>
<keyword evidence="7" id="KW-0653">Protein transport</keyword>
<evidence type="ECO:0000256" key="5">
    <source>
        <dbReference type="ARBA" id="ARBA00022692"/>
    </source>
</evidence>
<comment type="subcellular location">
    <subcellularLocation>
        <location evidence="1">Endoplasmic reticulum membrane</location>
        <topology evidence="1">Multi-pass membrane protein</topology>
    </subcellularLocation>
</comment>